<accession>A0A2D4F6L4</accession>
<reference evidence="1" key="1">
    <citation type="submission" date="2017-07" db="EMBL/GenBank/DDBJ databases">
        <authorList>
            <person name="Mikheyev A."/>
            <person name="Grau M."/>
        </authorList>
    </citation>
    <scope>NUCLEOTIDE SEQUENCE</scope>
    <source>
        <tissue evidence="1">Venom_gland</tissue>
    </source>
</reference>
<name>A0A2D4F6L4_MICCO</name>
<proteinExistence type="predicted"/>
<dbReference type="AlphaFoldDB" id="A0A2D4F6L4"/>
<protein>
    <submittedName>
        <fullName evidence="1">Uncharacterized protein</fullName>
    </submittedName>
</protein>
<evidence type="ECO:0000313" key="1">
    <source>
        <dbReference type="EMBL" id="LAA43123.1"/>
    </source>
</evidence>
<organism evidence="1">
    <name type="scientific">Micrurus corallinus</name>
    <name type="common">Brazilian coral snake</name>
    <dbReference type="NCBI Taxonomy" id="54390"/>
    <lineage>
        <taxon>Eukaryota</taxon>
        <taxon>Metazoa</taxon>
        <taxon>Chordata</taxon>
        <taxon>Craniata</taxon>
        <taxon>Vertebrata</taxon>
        <taxon>Euteleostomi</taxon>
        <taxon>Lepidosauria</taxon>
        <taxon>Squamata</taxon>
        <taxon>Bifurcata</taxon>
        <taxon>Unidentata</taxon>
        <taxon>Episquamata</taxon>
        <taxon>Toxicofera</taxon>
        <taxon>Serpentes</taxon>
        <taxon>Colubroidea</taxon>
        <taxon>Elapidae</taxon>
        <taxon>Elapinae</taxon>
        <taxon>Micrurus</taxon>
    </lineage>
</organism>
<sequence>MKQLSNHGYCTLFFLSHVTSQFANISIITIEDFIACNEGSKLAQNLTTKSVLLTKGQPPPTSKKVINLVDQFRLAIKSLFTVFIKDTKDPNYNILYRNHPKNQVLKNCSFFY</sequence>
<reference evidence="1" key="2">
    <citation type="submission" date="2017-11" db="EMBL/GenBank/DDBJ databases">
        <title>Coralsnake Venomics: Analyses of Venom Gland Transcriptomes and Proteomes of Six Brazilian Taxa.</title>
        <authorList>
            <person name="Aird S.D."/>
            <person name="Jorge da Silva N."/>
            <person name="Qiu L."/>
            <person name="Villar-Briones A."/>
            <person name="Aparecida-Saddi V."/>
            <person name="Campos-Telles M.P."/>
            <person name="Grau M."/>
            <person name="Mikheyev A.S."/>
        </authorList>
    </citation>
    <scope>NUCLEOTIDE SEQUENCE</scope>
    <source>
        <tissue evidence="1">Venom_gland</tissue>
    </source>
</reference>
<dbReference type="EMBL" id="IACJ01053580">
    <property type="protein sequence ID" value="LAA43123.1"/>
    <property type="molecule type" value="Transcribed_RNA"/>
</dbReference>